<dbReference type="InterPro" id="IPR011021">
    <property type="entry name" value="Arrestin-like_N"/>
</dbReference>
<gene>
    <name evidence="3" type="ORF">RhiirA1_517320</name>
    <name evidence="4" type="ORF">RhiirA4_325247</name>
    <name evidence="2" type="ORF">RhiirA5_269667</name>
</gene>
<dbReference type="EMBL" id="LLXI01000995">
    <property type="protein sequence ID" value="PKY51303.1"/>
    <property type="molecule type" value="Genomic_DNA"/>
</dbReference>
<proteinExistence type="predicted"/>
<dbReference type="Pfam" id="PF00339">
    <property type="entry name" value="Arrestin_N"/>
    <property type="match status" value="1"/>
</dbReference>
<comment type="caution">
    <text evidence="2">The sequence shown here is derived from an EMBL/GenBank/DDBJ whole genome shotgun (WGS) entry which is preliminary data.</text>
</comment>
<accession>A0A2I1EXD0</accession>
<dbReference type="InterPro" id="IPR014756">
    <property type="entry name" value="Ig_E-set"/>
</dbReference>
<dbReference type="GO" id="GO:0005829">
    <property type="term" value="C:cytosol"/>
    <property type="evidence" value="ECO:0007669"/>
    <property type="project" value="TreeGrafter"/>
</dbReference>
<reference evidence="3 5" key="4">
    <citation type="submission" date="2017-10" db="EMBL/GenBank/DDBJ databases">
        <title>Genome analyses suggest a sexual origin of heterokaryosis in a supposedly ancient asexual fungus.</title>
        <authorList>
            <person name="Corradi N."/>
            <person name="Sedzielewska K."/>
            <person name="Noel J."/>
            <person name="Charron P."/>
            <person name="Farinelli L."/>
            <person name="Marton T."/>
            <person name="Kruger M."/>
            <person name="Pelin A."/>
            <person name="Brachmann A."/>
            <person name="Corradi N."/>
        </authorList>
    </citation>
    <scope>NUCLEOTIDE SEQUENCE [LARGE SCALE GENOMIC DNA]</scope>
    <source>
        <strain evidence="3 5">A1</strain>
    </source>
</reference>
<evidence type="ECO:0000259" key="1">
    <source>
        <dbReference type="SMART" id="SM01017"/>
    </source>
</evidence>
<dbReference type="InterPro" id="IPR014752">
    <property type="entry name" value="Arrestin-like_C"/>
</dbReference>
<dbReference type="Proteomes" id="UP000232688">
    <property type="component" value="Unassembled WGS sequence"/>
</dbReference>
<sequence>MVHFKATPLFQIRLDDDSLIMRGSKAESVGCVLRGQLVLFITEQTKFKEIRLTFQGKSKVGWVDGKYISIGKGQYHHSEEKIIFQHDWTFLPAGKQCHVLNPNNYHWDFELILPGTLPETIEGCPHGSLNYSLKAVAERNTFALNLRAKRNVTIMRSILPSSMEFTQSVTMANTWSDKIEYEFSAGAKIFSLGEKIPLTINLRSLDNDLKIREIICVFREYATYTIGQNQKTDSKEIETIIRKNPSPHEDTWNLSMEALVPNELPHCLYDSQNDVIRIRHKLRFFVTLYNQKSELNYELRASLPIIITLNNDSLYLPAYHENYFSDDDIFDPSLSRCGSPVSSNSSTFSSPCCSFDESLSIIEDMNKLPSYHSIFSHIPIPLADSLPPTYDDSMNGH</sequence>
<dbReference type="Pfam" id="PF02752">
    <property type="entry name" value="Arrestin_C"/>
    <property type="match status" value="1"/>
</dbReference>
<evidence type="ECO:0000313" key="5">
    <source>
        <dbReference type="Proteomes" id="UP000232688"/>
    </source>
</evidence>
<dbReference type="VEuPathDB" id="FungiDB:FUN_007214"/>
<dbReference type="Proteomes" id="UP000234323">
    <property type="component" value="Unassembled WGS sequence"/>
</dbReference>
<evidence type="ECO:0000313" key="2">
    <source>
        <dbReference type="EMBL" id="PKC13439.1"/>
    </source>
</evidence>
<dbReference type="GO" id="GO:0005886">
    <property type="term" value="C:plasma membrane"/>
    <property type="evidence" value="ECO:0007669"/>
    <property type="project" value="TreeGrafter"/>
</dbReference>
<name>A0A2I1EXD0_9GLOM</name>
<dbReference type="OrthoDB" id="2333384at2759"/>
<reference evidence="2 6" key="2">
    <citation type="submission" date="2017-09" db="EMBL/GenBank/DDBJ databases">
        <title>Extensive intraspecific genome diversity in a model arbuscular mycorrhizal fungus.</title>
        <authorList>
            <person name="Chen E.C."/>
            <person name="Morin E."/>
            <person name="Beaudet D."/>
            <person name="Noel J."/>
            <person name="Ndikumana S."/>
            <person name="Charron P."/>
            <person name="St-Onge C."/>
            <person name="Giorgi J."/>
            <person name="Grigoriev I.V."/>
            <person name="Roux C."/>
            <person name="Martin F.M."/>
            <person name="Corradi N."/>
        </authorList>
    </citation>
    <scope>NUCLEOTIDE SEQUENCE [LARGE SCALE GENOMIC DNA]</scope>
    <source>
        <strain evidence="2 6">A5</strain>
    </source>
</reference>
<dbReference type="InterPro" id="IPR011022">
    <property type="entry name" value="Arrestin_C-like"/>
</dbReference>
<dbReference type="VEuPathDB" id="FungiDB:RhiirFUN_009554"/>
<evidence type="ECO:0000313" key="7">
    <source>
        <dbReference type="Proteomes" id="UP000234323"/>
    </source>
</evidence>
<dbReference type="SUPFAM" id="SSF81296">
    <property type="entry name" value="E set domains"/>
    <property type="match status" value="2"/>
</dbReference>
<dbReference type="GO" id="GO:0031625">
    <property type="term" value="F:ubiquitin protein ligase binding"/>
    <property type="evidence" value="ECO:0007669"/>
    <property type="project" value="TreeGrafter"/>
</dbReference>
<dbReference type="GO" id="GO:0070086">
    <property type="term" value="P:ubiquitin-dependent endocytosis"/>
    <property type="evidence" value="ECO:0007669"/>
    <property type="project" value="TreeGrafter"/>
</dbReference>
<dbReference type="Proteomes" id="UP000232722">
    <property type="component" value="Unassembled WGS sequence"/>
</dbReference>
<dbReference type="InterPro" id="IPR050357">
    <property type="entry name" value="Arrestin_domain-protein"/>
</dbReference>
<reference evidence="3 5" key="3">
    <citation type="submission" date="2017-10" db="EMBL/GenBank/DDBJ databases">
        <title>Extensive intraspecific genome diversity in a model arbuscular mycorrhizal fungus.</title>
        <authorList>
            <person name="Chen E.C.H."/>
            <person name="Morin E."/>
            <person name="Baudet D."/>
            <person name="Noel J."/>
            <person name="Ndikumana S."/>
            <person name="Charron P."/>
            <person name="St-Onge C."/>
            <person name="Giorgi J."/>
            <person name="Grigoriev I.V."/>
            <person name="Roux C."/>
            <person name="Martin F.M."/>
            <person name="Corradi N."/>
        </authorList>
    </citation>
    <scope>NUCLEOTIDE SEQUENCE [LARGE SCALE GENOMIC DNA]</scope>
    <source>
        <strain evidence="3 5">A1</strain>
    </source>
</reference>
<evidence type="ECO:0000313" key="6">
    <source>
        <dbReference type="Proteomes" id="UP000232722"/>
    </source>
</evidence>
<dbReference type="VEuPathDB" id="FungiDB:RhiirA1_517320"/>
<feature type="domain" description="Arrestin C-terminal-like" evidence="1">
    <location>
        <begin position="175"/>
        <end position="311"/>
    </location>
</feature>
<organism evidence="2 6">
    <name type="scientific">Rhizophagus irregularis</name>
    <dbReference type="NCBI Taxonomy" id="588596"/>
    <lineage>
        <taxon>Eukaryota</taxon>
        <taxon>Fungi</taxon>
        <taxon>Fungi incertae sedis</taxon>
        <taxon>Mucoromycota</taxon>
        <taxon>Glomeromycotina</taxon>
        <taxon>Glomeromycetes</taxon>
        <taxon>Glomerales</taxon>
        <taxon>Glomeraceae</taxon>
        <taxon>Rhizophagus</taxon>
    </lineage>
</organism>
<evidence type="ECO:0000313" key="3">
    <source>
        <dbReference type="EMBL" id="PKC64206.1"/>
    </source>
</evidence>
<evidence type="ECO:0000313" key="4">
    <source>
        <dbReference type="EMBL" id="PKY51303.1"/>
    </source>
</evidence>
<reference evidence="2 6" key="1">
    <citation type="submission" date="2016-04" db="EMBL/GenBank/DDBJ databases">
        <title>Genome analyses suggest a sexual origin of heterokaryosis in a supposedly ancient asexual fungus.</title>
        <authorList>
            <person name="Ropars J."/>
            <person name="Sedzielewska K."/>
            <person name="Noel J."/>
            <person name="Charron P."/>
            <person name="Farinelli L."/>
            <person name="Marton T."/>
            <person name="Kruger M."/>
            <person name="Pelin A."/>
            <person name="Brachmann A."/>
            <person name="Corradi N."/>
        </authorList>
    </citation>
    <scope>NUCLEOTIDE SEQUENCE [LARGE SCALE GENOMIC DNA]</scope>
    <source>
        <strain evidence="4 7">A4</strain>
        <strain evidence="2 6">A5</strain>
    </source>
</reference>
<dbReference type="SMART" id="SM01017">
    <property type="entry name" value="Arrestin_C"/>
    <property type="match status" value="1"/>
</dbReference>
<dbReference type="GO" id="GO:0030674">
    <property type="term" value="F:protein-macromolecule adaptor activity"/>
    <property type="evidence" value="ECO:0007669"/>
    <property type="project" value="TreeGrafter"/>
</dbReference>
<protein>
    <recommendedName>
        <fullName evidence="1">Arrestin C-terminal-like domain-containing protein</fullName>
    </recommendedName>
</protein>
<dbReference type="PANTHER" id="PTHR11188">
    <property type="entry name" value="ARRESTIN DOMAIN CONTAINING PROTEIN"/>
    <property type="match status" value="1"/>
</dbReference>
<dbReference type="EMBL" id="LLXH01000657">
    <property type="protein sequence ID" value="PKC64206.1"/>
    <property type="molecule type" value="Genomic_DNA"/>
</dbReference>
<dbReference type="EMBL" id="LLXJ01000190">
    <property type="protein sequence ID" value="PKC13439.1"/>
    <property type="molecule type" value="Genomic_DNA"/>
</dbReference>
<dbReference type="PANTHER" id="PTHR11188:SF17">
    <property type="entry name" value="FI21816P1"/>
    <property type="match status" value="1"/>
</dbReference>
<dbReference type="AlphaFoldDB" id="A0A2I1EXD0"/>
<dbReference type="Gene3D" id="2.60.40.640">
    <property type="match status" value="2"/>
</dbReference>
<keyword evidence="7" id="KW-1185">Reference proteome</keyword>